<feature type="transmembrane region" description="Helical" evidence="1">
    <location>
        <begin position="6"/>
        <end position="22"/>
    </location>
</feature>
<gene>
    <name evidence="2" type="ORF">SDC9_143628</name>
</gene>
<keyword evidence="1" id="KW-1133">Transmembrane helix</keyword>
<dbReference type="EMBL" id="VSSQ01042845">
    <property type="protein sequence ID" value="MPM96465.1"/>
    <property type="molecule type" value="Genomic_DNA"/>
</dbReference>
<name>A0A645E4M8_9ZZZZ</name>
<keyword evidence="1" id="KW-0472">Membrane</keyword>
<accession>A0A645E4M8</accession>
<reference evidence="2" key="1">
    <citation type="submission" date="2019-08" db="EMBL/GenBank/DDBJ databases">
        <authorList>
            <person name="Kucharzyk K."/>
            <person name="Murdoch R.W."/>
            <person name="Higgins S."/>
            <person name="Loffler F."/>
        </authorList>
    </citation>
    <scope>NUCLEOTIDE SEQUENCE</scope>
</reference>
<dbReference type="AlphaFoldDB" id="A0A645E4M8"/>
<comment type="caution">
    <text evidence="2">The sequence shown here is derived from an EMBL/GenBank/DDBJ whole genome shotgun (WGS) entry which is preliminary data.</text>
</comment>
<dbReference type="InterPro" id="IPR010721">
    <property type="entry name" value="UstE-like"/>
</dbReference>
<feature type="transmembrane region" description="Helical" evidence="1">
    <location>
        <begin position="131"/>
        <end position="152"/>
    </location>
</feature>
<dbReference type="Gene3D" id="1.20.120.1630">
    <property type="match status" value="1"/>
</dbReference>
<feature type="transmembrane region" description="Helical" evidence="1">
    <location>
        <begin position="29"/>
        <end position="47"/>
    </location>
</feature>
<evidence type="ECO:0000256" key="1">
    <source>
        <dbReference type="SAM" id="Phobius"/>
    </source>
</evidence>
<dbReference type="PANTHER" id="PTHR32251:SF17">
    <property type="entry name" value="STEROID 5-ALPHA REDUCTASE C-TERMINAL DOMAIN-CONTAINING PROTEIN"/>
    <property type="match status" value="1"/>
</dbReference>
<organism evidence="2">
    <name type="scientific">bioreactor metagenome</name>
    <dbReference type="NCBI Taxonomy" id="1076179"/>
    <lineage>
        <taxon>unclassified sequences</taxon>
        <taxon>metagenomes</taxon>
        <taxon>ecological metagenomes</taxon>
    </lineage>
</organism>
<dbReference type="Pfam" id="PF06966">
    <property type="entry name" value="DUF1295"/>
    <property type="match status" value="1"/>
</dbReference>
<dbReference type="PANTHER" id="PTHR32251">
    <property type="entry name" value="3-OXO-5-ALPHA-STEROID 4-DEHYDROGENASE"/>
    <property type="match status" value="1"/>
</dbReference>
<feature type="transmembrane region" description="Helical" evidence="1">
    <location>
        <begin position="106"/>
        <end position="125"/>
    </location>
</feature>
<keyword evidence="1" id="KW-0812">Transmembrane</keyword>
<proteinExistence type="predicted"/>
<feature type="transmembrane region" description="Helical" evidence="1">
    <location>
        <begin position="206"/>
        <end position="227"/>
    </location>
</feature>
<dbReference type="GO" id="GO:0016020">
    <property type="term" value="C:membrane"/>
    <property type="evidence" value="ECO:0007669"/>
    <property type="project" value="TreeGrafter"/>
</dbReference>
<sequence>MKYVLVYLFLLGAFSAVFLIGKKNKKHDYVDILWGSGFALSALISWLLGPKSLPGGIMTLLTCVWGARLSLHLARRNIGKPEDFRYKAMRDKWVDRFELVMFFKNYMTQYLINMIVGFPVVYINLEGAPKTGLMLWLGLIVWAVGFFFEAVGDEQLRRFKARPDSRGKLMTEGLWAWTRHPNYFGDAAMWWGIYLISLSGDLGRAWLIFSPLLMTFMLLYVSGVPLLEKKYKGRADWEAYTQRTSKFFPRPPRGGSGSKRP</sequence>
<dbReference type="PROSITE" id="PS50244">
    <property type="entry name" value="S5A_REDUCTASE"/>
    <property type="match status" value="1"/>
</dbReference>
<protein>
    <recommendedName>
        <fullName evidence="3">Steroid 5-alpha reductase C-terminal domain-containing protein</fullName>
    </recommendedName>
</protein>
<evidence type="ECO:0000313" key="2">
    <source>
        <dbReference type="EMBL" id="MPM96465.1"/>
    </source>
</evidence>
<evidence type="ECO:0008006" key="3">
    <source>
        <dbReference type="Google" id="ProtNLM"/>
    </source>
</evidence>